<dbReference type="CDD" id="cd21341">
    <property type="entry name" value="TTC8_N"/>
    <property type="match status" value="1"/>
</dbReference>
<feature type="repeat" description="TPR" evidence="1">
    <location>
        <begin position="259"/>
        <end position="292"/>
    </location>
</feature>
<dbReference type="STRING" id="65357.A0A024G7Y1"/>
<dbReference type="Proteomes" id="UP000053237">
    <property type="component" value="Unassembled WGS sequence"/>
</dbReference>
<dbReference type="PANTHER" id="PTHR44177">
    <property type="entry name" value="TETRATRICOPEPTIDE REPEAT PROTEIN 8"/>
    <property type="match status" value="1"/>
</dbReference>
<comment type="caution">
    <text evidence="2">The sequence shown here is derived from an EMBL/GenBank/DDBJ whole genome shotgun (WGS) entry which is preliminary data.</text>
</comment>
<organism evidence="2 3">
    <name type="scientific">Albugo candida</name>
    <dbReference type="NCBI Taxonomy" id="65357"/>
    <lineage>
        <taxon>Eukaryota</taxon>
        <taxon>Sar</taxon>
        <taxon>Stramenopiles</taxon>
        <taxon>Oomycota</taxon>
        <taxon>Peronosporomycetes</taxon>
        <taxon>Albuginales</taxon>
        <taxon>Albuginaceae</taxon>
        <taxon>Albugo</taxon>
    </lineage>
</organism>
<gene>
    <name evidence="2" type="ORF">BN9_037500</name>
</gene>
<accession>A0A024G7Y1</accession>
<evidence type="ECO:0000256" key="1">
    <source>
        <dbReference type="PROSITE-ProRule" id="PRU00339"/>
    </source>
</evidence>
<dbReference type="SUPFAM" id="SSF48452">
    <property type="entry name" value="TPR-like"/>
    <property type="match status" value="2"/>
</dbReference>
<dbReference type="InterPro" id="IPR011990">
    <property type="entry name" value="TPR-like_helical_dom_sf"/>
</dbReference>
<name>A0A024G7Y1_9STRA</name>
<dbReference type="InterPro" id="IPR019734">
    <property type="entry name" value="TPR_rpt"/>
</dbReference>
<feature type="repeat" description="TPR" evidence="1">
    <location>
        <begin position="397"/>
        <end position="430"/>
    </location>
</feature>
<dbReference type="OrthoDB" id="421121at2759"/>
<dbReference type="SMART" id="SM00028">
    <property type="entry name" value="TPR"/>
    <property type="match status" value="7"/>
</dbReference>
<evidence type="ECO:0000313" key="2">
    <source>
        <dbReference type="EMBL" id="CCI42966.1"/>
    </source>
</evidence>
<proteinExistence type="predicted"/>
<dbReference type="InParanoid" id="A0A024G7Y1"/>
<dbReference type="Pfam" id="PF13432">
    <property type="entry name" value="TPR_16"/>
    <property type="match status" value="3"/>
</dbReference>
<dbReference type="PROSITE" id="PS50005">
    <property type="entry name" value="TPR"/>
    <property type="match status" value="2"/>
</dbReference>
<keyword evidence="1" id="KW-0802">TPR repeat</keyword>
<dbReference type="InterPro" id="IPR028796">
    <property type="entry name" value="BBS8"/>
</dbReference>
<dbReference type="PANTHER" id="PTHR44177:SF1">
    <property type="entry name" value="TETRATRICOPEPTIDE REPEAT PROTEIN 8"/>
    <property type="match status" value="1"/>
</dbReference>
<dbReference type="AlphaFoldDB" id="A0A024G7Y1"/>
<protein>
    <submittedName>
        <fullName evidence="2">Uncharacterized protein</fullName>
    </submittedName>
</protein>
<reference evidence="2 3" key="1">
    <citation type="submission" date="2012-05" db="EMBL/GenBank/DDBJ databases">
        <title>Recombination and specialization in a pathogen metapopulation.</title>
        <authorList>
            <person name="Gardiner A."/>
            <person name="Kemen E."/>
            <person name="Schultz-Larsen T."/>
            <person name="MacLean D."/>
            <person name="Van Oosterhout C."/>
            <person name="Jones J.D.G."/>
        </authorList>
    </citation>
    <scope>NUCLEOTIDE SEQUENCE [LARGE SCALE GENOMIC DNA]</scope>
    <source>
        <strain evidence="2 3">Ac Nc2</strain>
    </source>
</reference>
<dbReference type="GO" id="GO:0036064">
    <property type="term" value="C:ciliary basal body"/>
    <property type="evidence" value="ECO:0007669"/>
    <property type="project" value="TreeGrafter"/>
</dbReference>
<keyword evidence="3" id="KW-1185">Reference proteome</keyword>
<dbReference type="Gene3D" id="1.25.40.10">
    <property type="entry name" value="Tetratricopeptide repeat domain"/>
    <property type="match status" value="2"/>
</dbReference>
<dbReference type="GO" id="GO:1905515">
    <property type="term" value="P:non-motile cilium assembly"/>
    <property type="evidence" value="ECO:0007669"/>
    <property type="project" value="InterPro"/>
</dbReference>
<dbReference type="GO" id="GO:0034464">
    <property type="term" value="C:BBSome"/>
    <property type="evidence" value="ECO:0007669"/>
    <property type="project" value="InterPro"/>
</dbReference>
<evidence type="ECO:0000313" key="3">
    <source>
        <dbReference type="Proteomes" id="UP000053237"/>
    </source>
</evidence>
<sequence>MDELQAHNMVCSQIDPFYLSLLRYRQRRFKESATMCSMILSQNPHDQAVWITKVRALTQGSYVDDTELEVEGASDLLMDDNVLASVPRPGTSLGRPSTQSKSQAVNSCLRPTSLAGRPLTGFTRPGTNFRPNTKGITIDEALQGTRPGTSRPNTSFGRQIRLGTAPIQTENQSSFVDVDMLDLKRHASKPVIAKSLVDYLLYHERNPRRALELASEATVASNYKDWWWKARLGKCYYHLGLLRDAEKQLCSALRNQEMMVCYLELCKVYIRMDQPNKALEYFETARQRFPQDVNILLGIARVNDMLQDIDQSTAYYKEVLKVEACNVEAIACLASNYFYTDHPEIAVGYYRRLLQMGVNTAELWCNIGLCCFYASLYDMTLSCFDRALYMASDDCMADIWYNIGHVAIGIGDFGLAYQAYKIAVATDSNHAEAYNNLGVLEARKGNAVQAQSNYVTADNLACYLYEPTYNQALLEYTDGNFQKAYVRVNEALRRNANHGDSIELKKYLQSLLVSV</sequence>
<dbReference type="GO" id="GO:0097730">
    <property type="term" value="C:non-motile cilium"/>
    <property type="evidence" value="ECO:0007669"/>
    <property type="project" value="TreeGrafter"/>
</dbReference>
<dbReference type="EMBL" id="CAIX01000042">
    <property type="protein sequence ID" value="CCI42966.1"/>
    <property type="molecule type" value="Genomic_DNA"/>
</dbReference>